<protein>
    <submittedName>
        <fullName evidence="2">Uncharacterized protein</fullName>
    </submittedName>
</protein>
<evidence type="ECO:0000256" key="1">
    <source>
        <dbReference type="SAM" id="MobiDB-lite"/>
    </source>
</evidence>
<evidence type="ECO:0000313" key="3">
    <source>
        <dbReference type="Proteomes" id="UP000479190"/>
    </source>
</evidence>
<organism evidence="2 3">
    <name type="scientific">Trichogramma brassicae</name>
    <dbReference type="NCBI Taxonomy" id="86971"/>
    <lineage>
        <taxon>Eukaryota</taxon>
        <taxon>Metazoa</taxon>
        <taxon>Ecdysozoa</taxon>
        <taxon>Arthropoda</taxon>
        <taxon>Hexapoda</taxon>
        <taxon>Insecta</taxon>
        <taxon>Pterygota</taxon>
        <taxon>Neoptera</taxon>
        <taxon>Endopterygota</taxon>
        <taxon>Hymenoptera</taxon>
        <taxon>Apocrita</taxon>
        <taxon>Proctotrupomorpha</taxon>
        <taxon>Chalcidoidea</taxon>
        <taxon>Trichogrammatidae</taxon>
        <taxon>Trichogramma</taxon>
    </lineage>
</organism>
<feature type="compositionally biased region" description="Acidic residues" evidence="1">
    <location>
        <begin position="36"/>
        <end position="52"/>
    </location>
</feature>
<accession>A0A6H5HX05</accession>
<reference evidence="2 3" key="1">
    <citation type="submission" date="2020-02" db="EMBL/GenBank/DDBJ databases">
        <authorList>
            <person name="Ferguson B K."/>
        </authorList>
    </citation>
    <scope>NUCLEOTIDE SEQUENCE [LARGE SCALE GENOMIC DNA]</scope>
</reference>
<proteinExistence type="predicted"/>
<dbReference type="AlphaFoldDB" id="A0A6H5HX05"/>
<keyword evidence="3" id="KW-1185">Reference proteome</keyword>
<evidence type="ECO:0000313" key="2">
    <source>
        <dbReference type="EMBL" id="CAB0029239.1"/>
    </source>
</evidence>
<gene>
    <name evidence="2" type="ORF">TBRA_LOCUS1293</name>
</gene>
<dbReference type="Proteomes" id="UP000479190">
    <property type="component" value="Unassembled WGS sequence"/>
</dbReference>
<name>A0A6H5HX05_9HYME</name>
<dbReference type="EMBL" id="CADCXV010000283">
    <property type="protein sequence ID" value="CAB0029239.1"/>
    <property type="molecule type" value="Genomic_DNA"/>
</dbReference>
<feature type="region of interest" description="Disordered" evidence="1">
    <location>
        <begin position="1"/>
        <end position="66"/>
    </location>
</feature>
<sequence length="116" mass="13167">MPQRGAGCSRGTAVEPGRCPTRGQWLERQPPRDRNEDEDILNLDTERDELEEAGGRSSPHLDRTIYFDDPTDRQRVAYRRYHIGWRPSSARRETRAHAVCCCSPRPIGKTTAASTS</sequence>